<keyword evidence="3" id="KW-0645">Protease</keyword>
<reference evidence="3" key="1">
    <citation type="submission" date="2022-06" db="EMBL/GenBank/DDBJ databases">
        <title>Gracilimonas sp. CAU 1638 isolated from sea sediment.</title>
        <authorList>
            <person name="Kim W."/>
        </authorList>
    </citation>
    <scope>NUCLEOTIDE SEQUENCE</scope>
    <source>
        <strain evidence="3">CAU 1638</strain>
    </source>
</reference>
<protein>
    <submittedName>
        <fullName evidence="3">CPBP family intramembrane metalloprotease</fullName>
    </submittedName>
</protein>
<keyword evidence="1" id="KW-0812">Transmembrane</keyword>
<dbReference type="RefSeq" id="WP_255134307.1">
    <property type="nucleotide sequence ID" value="NZ_JANDBC010000001.1"/>
</dbReference>
<dbReference type="GO" id="GO:0080120">
    <property type="term" value="P:CAAX-box protein maturation"/>
    <property type="evidence" value="ECO:0007669"/>
    <property type="project" value="UniProtKB-ARBA"/>
</dbReference>
<name>A0A9X2L326_9BACT</name>
<dbReference type="GO" id="GO:0008237">
    <property type="term" value="F:metallopeptidase activity"/>
    <property type="evidence" value="ECO:0007669"/>
    <property type="project" value="UniProtKB-KW"/>
</dbReference>
<dbReference type="Proteomes" id="UP001139125">
    <property type="component" value="Unassembled WGS sequence"/>
</dbReference>
<evidence type="ECO:0000313" key="4">
    <source>
        <dbReference type="Proteomes" id="UP001139125"/>
    </source>
</evidence>
<keyword evidence="3" id="KW-0482">Metalloprotease</keyword>
<evidence type="ECO:0000259" key="2">
    <source>
        <dbReference type="Pfam" id="PF02517"/>
    </source>
</evidence>
<gene>
    <name evidence="3" type="ORF">NM125_07580</name>
</gene>
<feature type="transmembrane region" description="Helical" evidence="1">
    <location>
        <begin position="198"/>
        <end position="219"/>
    </location>
</feature>
<keyword evidence="1" id="KW-0472">Membrane</keyword>
<feature type="transmembrane region" description="Helical" evidence="1">
    <location>
        <begin position="91"/>
        <end position="112"/>
    </location>
</feature>
<feature type="transmembrane region" description="Helical" evidence="1">
    <location>
        <begin position="174"/>
        <end position="192"/>
    </location>
</feature>
<feature type="transmembrane region" description="Helical" evidence="1">
    <location>
        <begin position="15"/>
        <end position="35"/>
    </location>
</feature>
<dbReference type="Pfam" id="PF02517">
    <property type="entry name" value="Rce1-like"/>
    <property type="match status" value="1"/>
</dbReference>
<feature type="transmembrane region" description="Helical" evidence="1">
    <location>
        <begin position="55"/>
        <end position="79"/>
    </location>
</feature>
<dbReference type="InterPro" id="IPR003675">
    <property type="entry name" value="Rce1/LyrA-like_dom"/>
</dbReference>
<keyword evidence="4" id="KW-1185">Reference proteome</keyword>
<dbReference type="GO" id="GO:0004175">
    <property type="term" value="F:endopeptidase activity"/>
    <property type="evidence" value="ECO:0007669"/>
    <property type="project" value="UniProtKB-ARBA"/>
</dbReference>
<comment type="caution">
    <text evidence="3">The sequence shown here is derived from an EMBL/GenBank/DDBJ whole genome shotgun (WGS) entry which is preliminary data.</text>
</comment>
<evidence type="ECO:0000256" key="1">
    <source>
        <dbReference type="SAM" id="Phobius"/>
    </source>
</evidence>
<accession>A0A9X2L326</accession>
<organism evidence="3 4">
    <name type="scientific">Gracilimonas sediminicola</name>
    <dbReference type="NCBI Taxonomy" id="2952158"/>
    <lineage>
        <taxon>Bacteria</taxon>
        <taxon>Pseudomonadati</taxon>
        <taxon>Balneolota</taxon>
        <taxon>Balneolia</taxon>
        <taxon>Balneolales</taxon>
        <taxon>Balneolaceae</taxon>
        <taxon>Gracilimonas</taxon>
    </lineage>
</organism>
<dbReference type="AlphaFoldDB" id="A0A9X2L326"/>
<evidence type="ECO:0000313" key="3">
    <source>
        <dbReference type="EMBL" id="MCP9291441.1"/>
    </source>
</evidence>
<keyword evidence="1" id="KW-1133">Transmembrane helix</keyword>
<sequence>MTNPVKSYFENTNTLLYSFLVSLPLFLLYELLIVISQPVGDSIVRISVDVWIKSLFTYLGVNAVSFSLLIVVFIGLFIVYKERERLKTIRFSYFPVLILESAVYAIVVAFISQSLVSLMLNMAASDPISSLSITQQLALSLGAGLYEELFFRVILVTLFILLFTKILGKKWAGVTAAVVLSALLFSAVHYVGSMGDAFTLGSFLYRFLFGLILNGIYVWRGFGVAAWTHAIYDIMVIAFLS</sequence>
<feature type="domain" description="CAAX prenyl protease 2/Lysostaphin resistance protein A-like" evidence="2">
    <location>
        <begin position="133"/>
        <end position="235"/>
    </location>
</feature>
<proteinExistence type="predicted"/>
<feature type="transmembrane region" description="Helical" evidence="1">
    <location>
        <begin position="149"/>
        <end position="167"/>
    </location>
</feature>
<keyword evidence="3" id="KW-0378">Hydrolase</keyword>
<dbReference type="EMBL" id="JANDBC010000001">
    <property type="protein sequence ID" value="MCP9291441.1"/>
    <property type="molecule type" value="Genomic_DNA"/>
</dbReference>